<dbReference type="RefSeq" id="WP_102197394.1">
    <property type="nucleotide sequence ID" value="NZ_PNHP01000001.1"/>
</dbReference>
<protein>
    <recommendedName>
        <fullName evidence="3">histidine kinase</fullName>
        <ecNumber evidence="3">2.7.13.3</ecNumber>
    </recommendedName>
</protein>
<sequence length="431" mass="51338">MFNYILKRFKKIVFRILFLMFFLIFLFMTFLYLNYRLNNKYENPNDLYSYVKANKGKTYLNDKNKKYLEEKNIWSIRLDKDGKIIESFNKPKEVKNKFNITDVAKFTRFYLADYPVFTYIAGDGLILFAYPKDSLDKFPFNYYNYKNFIFNLQLFALFVLLFFVFVYIFYRIDIKNIFKNILPFQKAIDSLYENDYEGLDEYGELKDLAISINRANEKYNNLKNSQEKWIRGLSHDVRTPLAKISWEISKDNRENIDLKNIQDQVLKISNILEGLNLTLSLSNIDRENFSKESPIKIIRKLIVDKLNENPKKEIIFDNRMKNQDIKIKMDPILFYRMLENILKNSLTYTNGKIMLIISDSNQMINITILDEGNGLDEDIIEKIYKEDLTNIRRHGLGILISKQIAQLHEGKFIIKNKNPGLEISFIFAYQD</sequence>
<organism evidence="16 17">
    <name type="scientific">Anaerococcus hydrogenalis</name>
    <dbReference type="NCBI Taxonomy" id="33029"/>
    <lineage>
        <taxon>Bacteria</taxon>
        <taxon>Bacillati</taxon>
        <taxon>Bacillota</taxon>
        <taxon>Tissierellia</taxon>
        <taxon>Tissierellales</taxon>
        <taxon>Peptoniphilaceae</taxon>
        <taxon>Anaerococcus</taxon>
    </lineage>
</organism>
<keyword evidence="7 14" id="KW-0812">Transmembrane</keyword>
<dbReference type="SUPFAM" id="SSF47384">
    <property type="entry name" value="Homodimeric domain of signal transducing histidine kinase"/>
    <property type="match status" value="1"/>
</dbReference>
<evidence type="ECO:0000256" key="13">
    <source>
        <dbReference type="ARBA" id="ARBA00023136"/>
    </source>
</evidence>
<evidence type="ECO:0000256" key="4">
    <source>
        <dbReference type="ARBA" id="ARBA00022475"/>
    </source>
</evidence>
<dbReference type="EC" id="2.7.13.3" evidence="3"/>
<keyword evidence="8" id="KW-0547">Nucleotide-binding</keyword>
<comment type="subcellular location">
    <subcellularLocation>
        <location evidence="2">Cell membrane</location>
        <topology evidence="2">Multi-pass membrane protein</topology>
    </subcellularLocation>
</comment>
<evidence type="ECO:0000256" key="1">
    <source>
        <dbReference type="ARBA" id="ARBA00000085"/>
    </source>
</evidence>
<reference evidence="16 17" key="1">
    <citation type="submission" date="2017-09" db="EMBL/GenBank/DDBJ databases">
        <title>Bacterial strain isolated from the female urinary microbiota.</title>
        <authorList>
            <person name="Thomas-White K."/>
            <person name="Kumar N."/>
            <person name="Forster S."/>
            <person name="Putonti C."/>
            <person name="Lawley T."/>
            <person name="Wolfe A.J."/>
        </authorList>
    </citation>
    <scope>NUCLEOTIDE SEQUENCE [LARGE SCALE GENOMIC DNA]</scope>
    <source>
        <strain evidence="16 17">UMB0204</strain>
    </source>
</reference>
<dbReference type="InterPro" id="IPR036890">
    <property type="entry name" value="HATPase_C_sf"/>
</dbReference>
<feature type="transmembrane region" description="Helical" evidence="14">
    <location>
        <begin position="12"/>
        <end position="33"/>
    </location>
</feature>
<comment type="caution">
    <text evidence="16">The sequence shown here is derived from an EMBL/GenBank/DDBJ whole genome shotgun (WGS) entry which is preliminary data.</text>
</comment>
<dbReference type="Proteomes" id="UP000235658">
    <property type="component" value="Unassembled WGS sequence"/>
</dbReference>
<dbReference type="CDD" id="cd00082">
    <property type="entry name" value="HisKA"/>
    <property type="match status" value="1"/>
</dbReference>
<comment type="catalytic activity">
    <reaction evidence="1">
        <text>ATP + protein L-histidine = ADP + protein N-phospho-L-histidine.</text>
        <dbReference type="EC" id="2.7.13.3"/>
    </reaction>
</comment>
<evidence type="ECO:0000256" key="7">
    <source>
        <dbReference type="ARBA" id="ARBA00022692"/>
    </source>
</evidence>
<dbReference type="InterPro" id="IPR050398">
    <property type="entry name" value="HssS/ArlS-like"/>
</dbReference>
<dbReference type="Gene3D" id="1.10.287.130">
    <property type="match status" value="1"/>
</dbReference>
<keyword evidence="12" id="KW-0902">Two-component regulatory system</keyword>
<evidence type="ECO:0000313" key="17">
    <source>
        <dbReference type="Proteomes" id="UP000235658"/>
    </source>
</evidence>
<dbReference type="Gene3D" id="3.30.565.10">
    <property type="entry name" value="Histidine kinase-like ATPase, C-terminal domain"/>
    <property type="match status" value="1"/>
</dbReference>
<evidence type="ECO:0000256" key="2">
    <source>
        <dbReference type="ARBA" id="ARBA00004651"/>
    </source>
</evidence>
<keyword evidence="6" id="KW-0808">Transferase</keyword>
<dbReference type="SUPFAM" id="SSF55874">
    <property type="entry name" value="ATPase domain of HSP90 chaperone/DNA topoisomerase II/histidine kinase"/>
    <property type="match status" value="1"/>
</dbReference>
<dbReference type="PANTHER" id="PTHR45528">
    <property type="entry name" value="SENSOR HISTIDINE KINASE CPXA"/>
    <property type="match status" value="1"/>
</dbReference>
<evidence type="ECO:0000256" key="14">
    <source>
        <dbReference type="SAM" id="Phobius"/>
    </source>
</evidence>
<evidence type="ECO:0000256" key="8">
    <source>
        <dbReference type="ARBA" id="ARBA00022741"/>
    </source>
</evidence>
<dbReference type="InterPro" id="IPR005467">
    <property type="entry name" value="His_kinase_dom"/>
</dbReference>
<evidence type="ECO:0000256" key="9">
    <source>
        <dbReference type="ARBA" id="ARBA00022777"/>
    </source>
</evidence>
<proteinExistence type="predicted"/>
<keyword evidence="13 14" id="KW-0472">Membrane</keyword>
<dbReference type="InterPro" id="IPR003661">
    <property type="entry name" value="HisK_dim/P_dom"/>
</dbReference>
<evidence type="ECO:0000256" key="10">
    <source>
        <dbReference type="ARBA" id="ARBA00022840"/>
    </source>
</evidence>
<dbReference type="GO" id="GO:0005524">
    <property type="term" value="F:ATP binding"/>
    <property type="evidence" value="ECO:0007669"/>
    <property type="project" value="UniProtKB-KW"/>
</dbReference>
<evidence type="ECO:0000256" key="3">
    <source>
        <dbReference type="ARBA" id="ARBA00012438"/>
    </source>
</evidence>
<dbReference type="PROSITE" id="PS50109">
    <property type="entry name" value="HIS_KIN"/>
    <property type="match status" value="1"/>
</dbReference>
<dbReference type="GeneID" id="84577707"/>
<dbReference type="InterPro" id="IPR036097">
    <property type="entry name" value="HisK_dim/P_sf"/>
</dbReference>
<name>A0A2N6UKG9_9FIRM</name>
<dbReference type="GO" id="GO:0005886">
    <property type="term" value="C:plasma membrane"/>
    <property type="evidence" value="ECO:0007669"/>
    <property type="project" value="UniProtKB-SubCell"/>
</dbReference>
<keyword evidence="10" id="KW-0067">ATP-binding</keyword>
<dbReference type="AlphaFoldDB" id="A0A2N6UKG9"/>
<evidence type="ECO:0000313" key="16">
    <source>
        <dbReference type="EMBL" id="PMC82295.1"/>
    </source>
</evidence>
<feature type="transmembrane region" description="Helical" evidence="14">
    <location>
        <begin position="148"/>
        <end position="170"/>
    </location>
</feature>
<gene>
    <name evidence="16" type="ORF">CJ192_00755</name>
</gene>
<keyword evidence="9 16" id="KW-0418">Kinase</keyword>
<dbReference type="SMART" id="SM00387">
    <property type="entry name" value="HATPase_c"/>
    <property type="match status" value="1"/>
</dbReference>
<evidence type="ECO:0000256" key="6">
    <source>
        <dbReference type="ARBA" id="ARBA00022679"/>
    </source>
</evidence>
<feature type="domain" description="Histidine kinase" evidence="15">
    <location>
        <begin position="232"/>
        <end position="431"/>
    </location>
</feature>
<keyword evidence="4" id="KW-1003">Cell membrane</keyword>
<evidence type="ECO:0000256" key="5">
    <source>
        <dbReference type="ARBA" id="ARBA00022553"/>
    </source>
</evidence>
<keyword evidence="11 14" id="KW-1133">Transmembrane helix</keyword>
<dbReference type="PANTHER" id="PTHR45528:SF1">
    <property type="entry name" value="SENSOR HISTIDINE KINASE CPXA"/>
    <property type="match status" value="1"/>
</dbReference>
<keyword evidence="5" id="KW-0597">Phosphoprotein</keyword>
<dbReference type="GO" id="GO:0000155">
    <property type="term" value="F:phosphorelay sensor kinase activity"/>
    <property type="evidence" value="ECO:0007669"/>
    <property type="project" value="InterPro"/>
</dbReference>
<accession>A0A2N6UKG9</accession>
<dbReference type="Pfam" id="PF02518">
    <property type="entry name" value="HATPase_c"/>
    <property type="match status" value="1"/>
</dbReference>
<evidence type="ECO:0000256" key="12">
    <source>
        <dbReference type="ARBA" id="ARBA00023012"/>
    </source>
</evidence>
<dbReference type="EMBL" id="PNHP01000001">
    <property type="protein sequence ID" value="PMC82295.1"/>
    <property type="molecule type" value="Genomic_DNA"/>
</dbReference>
<evidence type="ECO:0000259" key="15">
    <source>
        <dbReference type="PROSITE" id="PS50109"/>
    </source>
</evidence>
<evidence type="ECO:0000256" key="11">
    <source>
        <dbReference type="ARBA" id="ARBA00022989"/>
    </source>
</evidence>
<dbReference type="InterPro" id="IPR003594">
    <property type="entry name" value="HATPase_dom"/>
</dbReference>